<dbReference type="InterPro" id="IPR048918">
    <property type="entry name" value="RecJ_C_deino"/>
</dbReference>
<dbReference type="EMBL" id="JBHUMK010000055">
    <property type="protein sequence ID" value="MFD2610257.1"/>
    <property type="molecule type" value="Genomic_DNA"/>
</dbReference>
<evidence type="ECO:0000259" key="7">
    <source>
        <dbReference type="Pfam" id="PF02272"/>
    </source>
</evidence>
<dbReference type="SUPFAM" id="SSF64182">
    <property type="entry name" value="DHH phosphoesterases"/>
    <property type="match status" value="1"/>
</dbReference>
<comment type="similarity">
    <text evidence="1">Belongs to the RecJ family.</text>
</comment>
<accession>A0ABW5P816</accession>
<gene>
    <name evidence="10" type="primary">recJ</name>
    <name evidence="10" type="ORF">ACFSR9_12540</name>
</gene>
<dbReference type="NCBIfam" id="TIGR00644">
    <property type="entry name" value="recJ"/>
    <property type="match status" value="1"/>
</dbReference>
<dbReference type="InterPro" id="IPR038763">
    <property type="entry name" value="DHH_sf"/>
</dbReference>
<comment type="caution">
    <text evidence="10">The sequence shown here is derived from an EMBL/GenBank/DDBJ whole genome shotgun (WGS) entry which is preliminary data.</text>
</comment>
<feature type="domain" description="RecJ OB" evidence="8">
    <location>
        <begin position="412"/>
        <end position="505"/>
    </location>
</feature>
<evidence type="ECO:0000256" key="1">
    <source>
        <dbReference type="ARBA" id="ARBA00005915"/>
    </source>
</evidence>
<dbReference type="PANTHER" id="PTHR30255">
    <property type="entry name" value="SINGLE-STRANDED-DNA-SPECIFIC EXONUCLEASE RECJ"/>
    <property type="match status" value="1"/>
</dbReference>
<keyword evidence="3" id="KW-0540">Nuclease</keyword>
<dbReference type="InterPro" id="IPR041122">
    <property type="entry name" value="RecJ_OB"/>
</dbReference>
<keyword evidence="11" id="KW-1185">Reference proteome</keyword>
<dbReference type="Gene3D" id="3.90.1640.30">
    <property type="match status" value="1"/>
</dbReference>
<dbReference type="PANTHER" id="PTHR30255:SF2">
    <property type="entry name" value="SINGLE-STRANDED-DNA-SPECIFIC EXONUCLEASE RECJ"/>
    <property type="match status" value="1"/>
</dbReference>
<evidence type="ECO:0000256" key="2">
    <source>
        <dbReference type="ARBA" id="ARBA00019841"/>
    </source>
</evidence>
<evidence type="ECO:0000256" key="5">
    <source>
        <dbReference type="ARBA" id="ARBA00022839"/>
    </source>
</evidence>
<proteinExistence type="inferred from homology"/>
<name>A0ABW5P816_9DEIO</name>
<keyword evidence="4" id="KW-0378">Hydrolase</keyword>
<keyword evidence="5 10" id="KW-0269">Exonuclease</keyword>
<dbReference type="Pfam" id="PF02272">
    <property type="entry name" value="DHHA1"/>
    <property type="match status" value="1"/>
</dbReference>
<dbReference type="InterPro" id="IPR003156">
    <property type="entry name" value="DHHA1_dom"/>
</dbReference>
<dbReference type="InterPro" id="IPR051673">
    <property type="entry name" value="SSDNA_exonuclease_RecJ"/>
</dbReference>
<evidence type="ECO:0000313" key="11">
    <source>
        <dbReference type="Proteomes" id="UP001597475"/>
    </source>
</evidence>
<dbReference type="Pfam" id="PF20748">
    <property type="entry name" value="RecJ_C_Deinoc"/>
    <property type="match status" value="1"/>
</dbReference>
<reference evidence="11" key="1">
    <citation type="journal article" date="2019" name="Int. J. Syst. Evol. Microbiol.">
        <title>The Global Catalogue of Microorganisms (GCM) 10K type strain sequencing project: providing services to taxonomists for standard genome sequencing and annotation.</title>
        <authorList>
            <consortium name="The Broad Institute Genomics Platform"/>
            <consortium name="The Broad Institute Genome Sequencing Center for Infectious Disease"/>
            <person name="Wu L."/>
            <person name="Ma J."/>
        </authorList>
    </citation>
    <scope>NUCLEOTIDE SEQUENCE [LARGE SCALE GENOMIC DNA]</scope>
    <source>
        <strain evidence="11">KCTC 33842</strain>
    </source>
</reference>
<organism evidence="10 11">
    <name type="scientific">Deinococcus taklimakanensis</name>
    <dbReference type="NCBI Taxonomy" id="536443"/>
    <lineage>
        <taxon>Bacteria</taxon>
        <taxon>Thermotogati</taxon>
        <taxon>Deinococcota</taxon>
        <taxon>Deinococci</taxon>
        <taxon>Deinococcales</taxon>
        <taxon>Deinococcaceae</taxon>
        <taxon>Deinococcus</taxon>
    </lineage>
</organism>
<evidence type="ECO:0000256" key="3">
    <source>
        <dbReference type="ARBA" id="ARBA00022722"/>
    </source>
</evidence>
<feature type="domain" description="DDH" evidence="6">
    <location>
        <begin position="54"/>
        <end position="199"/>
    </location>
</feature>
<dbReference type="Gene3D" id="3.10.310.30">
    <property type="match status" value="1"/>
</dbReference>
<sequence length="695" mass="73925">MREWQVSPPVAQVLAGRGVTPALLAPALTLTANPALREAARRIVAAIGAGKRLRIHGDYDADGVSATAVLVLGLREVGAEVHGFIPHRLNEGYGVHPDRVPEHADACDLLVTVDCGVTNLKEVRALLDLGTEVIVTDHHAPGPDFPETLVVHPHLTDGYDHALHNLTGAGVAYHLLWAVHEELGLPEPRELTALATLGTVADVAPLVGENRALVQAGLEALRETTLPGLRALLESGGVKRPTARSVAFILAPLINAAGRLGEADVALDLLTTASPHDAARLAEYLQIRNGERRKLQDDMFAQALTLADPADPALVVTHPDWHAGVMGIVASKLVETYHKPVFIVTQGKGSVRSTPGISAVEGLRYSADLLGRFGGHPGAAGFTLEEAQFGAFRERIHEYVGQFPVPTPTVRLDAPLPTLAATLDLLTELSAFEPFGEGHAPPLWHVRDELTATRLVGKRGDTLQFQVGAVRGIKYREDRATPGVFDLATTLAANEWRGHTKLEFHGEALRPPVPLALEGAADGLAPDGLPVLERLNPKAAMERLRAGAAAYADGPVAAYLRDNVPGLTLLATGEAHPGGEVILYALPDEDDLRRWVQRGWVAFAFGPKTLAELEGSLTRRHLCAPAVTSAATAPATDGSLEAAADAYRRWQWAHHYAVLGDTGWTASVYAMLGLPCPQPDAAAHELAQVAEAVTS</sequence>
<dbReference type="RefSeq" id="WP_386846303.1">
    <property type="nucleotide sequence ID" value="NZ_JBHUMK010000055.1"/>
</dbReference>
<feature type="domain" description="DHHA1" evidence="7">
    <location>
        <begin position="313"/>
        <end position="401"/>
    </location>
</feature>
<evidence type="ECO:0000259" key="8">
    <source>
        <dbReference type="Pfam" id="PF17768"/>
    </source>
</evidence>
<evidence type="ECO:0000313" key="10">
    <source>
        <dbReference type="EMBL" id="MFD2610257.1"/>
    </source>
</evidence>
<dbReference type="Pfam" id="PF17768">
    <property type="entry name" value="RecJ_OB"/>
    <property type="match status" value="1"/>
</dbReference>
<protein>
    <recommendedName>
        <fullName evidence="2">Single-stranded-DNA-specific exonuclease RecJ</fullName>
    </recommendedName>
</protein>
<dbReference type="InterPro" id="IPR001667">
    <property type="entry name" value="DDH_dom"/>
</dbReference>
<dbReference type="GO" id="GO:0004527">
    <property type="term" value="F:exonuclease activity"/>
    <property type="evidence" value="ECO:0007669"/>
    <property type="project" value="UniProtKB-KW"/>
</dbReference>
<evidence type="ECO:0000259" key="9">
    <source>
        <dbReference type="Pfam" id="PF20748"/>
    </source>
</evidence>
<dbReference type="InterPro" id="IPR004610">
    <property type="entry name" value="RecJ"/>
</dbReference>
<evidence type="ECO:0000256" key="4">
    <source>
        <dbReference type="ARBA" id="ARBA00022801"/>
    </source>
</evidence>
<dbReference type="Pfam" id="PF01368">
    <property type="entry name" value="DHH"/>
    <property type="match status" value="1"/>
</dbReference>
<feature type="domain" description="Single-stranded-DNA-specific exonuclease RecJ C-terminal" evidence="9">
    <location>
        <begin position="529"/>
        <end position="676"/>
    </location>
</feature>
<evidence type="ECO:0000259" key="6">
    <source>
        <dbReference type="Pfam" id="PF01368"/>
    </source>
</evidence>
<dbReference type="Proteomes" id="UP001597475">
    <property type="component" value="Unassembled WGS sequence"/>
</dbReference>